<accession>A0A8S4HB16</accession>
<dbReference type="Gene3D" id="1.10.730.10">
    <property type="entry name" value="Isoleucyl-tRNA Synthetase, Domain 1"/>
    <property type="match status" value="2"/>
</dbReference>
<feature type="compositionally biased region" description="Basic and acidic residues" evidence="11">
    <location>
        <begin position="1243"/>
        <end position="1273"/>
    </location>
</feature>
<dbReference type="InterPro" id="IPR002300">
    <property type="entry name" value="aa-tRNA-synth_Ia"/>
</dbReference>
<keyword evidence="5 10" id="KW-0067">ATP-binding</keyword>
<reference evidence="16" key="1">
    <citation type="submission" date="2021-09" db="EMBL/GenBank/DDBJ databases">
        <authorList>
            <consortium name="Pathogen Informatics"/>
        </authorList>
    </citation>
    <scope>NUCLEOTIDE SEQUENCE</scope>
    <source>
        <strain evidence="16">PvW1</strain>
    </source>
</reference>
<dbReference type="GO" id="GO:0005739">
    <property type="term" value="C:mitochondrion"/>
    <property type="evidence" value="ECO:0007669"/>
    <property type="project" value="TreeGrafter"/>
</dbReference>
<dbReference type="InterPro" id="IPR013155">
    <property type="entry name" value="M/V/L/I-tRNA-synth_anticd-bd"/>
</dbReference>
<dbReference type="Gene3D" id="3.40.50.620">
    <property type="entry name" value="HUPs"/>
    <property type="match status" value="2"/>
</dbReference>
<gene>
    <name evidence="16" type="ORF">PVW1_050011100</name>
</gene>
<evidence type="ECO:0000256" key="1">
    <source>
        <dbReference type="ARBA" id="ARBA00005594"/>
    </source>
</evidence>
<evidence type="ECO:0000256" key="9">
    <source>
        <dbReference type="ARBA" id="ARBA00047469"/>
    </source>
</evidence>
<dbReference type="SUPFAM" id="SSF47323">
    <property type="entry name" value="Anticodon-binding domain of a subclass of class I aminoacyl-tRNA synthetases"/>
    <property type="match status" value="1"/>
</dbReference>
<feature type="domain" description="Aminoacyl-tRNA synthetase class Ia" evidence="13">
    <location>
        <begin position="151"/>
        <end position="344"/>
    </location>
</feature>
<keyword evidence="6 10" id="KW-0648">Protein biosynthesis</keyword>
<dbReference type="GO" id="GO:0006429">
    <property type="term" value="P:leucyl-tRNA aminoacylation"/>
    <property type="evidence" value="ECO:0007669"/>
    <property type="project" value="InterPro"/>
</dbReference>
<dbReference type="InterPro" id="IPR002302">
    <property type="entry name" value="Leu-tRNA-ligase"/>
</dbReference>
<feature type="signal peptide" evidence="12">
    <location>
        <begin position="1"/>
        <end position="25"/>
    </location>
</feature>
<dbReference type="InterPro" id="IPR001412">
    <property type="entry name" value="aa-tRNA-synth_I_CS"/>
</dbReference>
<dbReference type="InterPro" id="IPR009080">
    <property type="entry name" value="tRNAsynth_Ia_anticodon-bd"/>
</dbReference>
<feature type="compositionally biased region" description="Polar residues" evidence="11">
    <location>
        <begin position="635"/>
        <end position="647"/>
    </location>
</feature>
<evidence type="ECO:0000256" key="7">
    <source>
        <dbReference type="ARBA" id="ARBA00023146"/>
    </source>
</evidence>
<evidence type="ECO:0000256" key="3">
    <source>
        <dbReference type="ARBA" id="ARBA00022598"/>
    </source>
</evidence>
<feature type="region of interest" description="Disordered" evidence="11">
    <location>
        <begin position="827"/>
        <end position="893"/>
    </location>
</feature>
<evidence type="ECO:0000256" key="11">
    <source>
        <dbReference type="SAM" id="MobiDB-lite"/>
    </source>
</evidence>
<dbReference type="Proteomes" id="UP000779233">
    <property type="component" value="Unassembled WGS sequence"/>
</dbReference>
<dbReference type="PANTHER" id="PTHR43740">
    <property type="entry name" value="LEUCYL-TRNA SYNTHETASE"/>
    <property type="match status" value="1"/>
</dbReference>
<comment type="catalytic activity">
    <reaction evidence="9">
        <text>tRNA(Leu) + L-leucine + ATP = L-leucyl-tRNA(Leu) + AMP + diphosphate</text>
        <dbReference type="Rhea" id="RHEA:11688"/>
        <dbReference type="Rhea" id="RHEA-COMP:9613"/>
        <dbReference type="Rhea" id="RHEA-COMP:9622"/>
        <dbReference type="ChEBI" id="CHEBI:30616"/>
        <dbReference type="ChEBI" id="CHEBI:33019"/>
        <dbReference type="ChEBI" id="CHEBI:57427"/>
        <dbReference type="ChEBI" id="CHEBI:78442"/>
        <dbReference type="ChEBI" id="CHEBI:78494"/>
        <dbReference type="ChEBI" id="CHEBI:456215"/>
        <dbReference type="EC" id="6.1.1.4"/>
    </reaction>
</comment>
<dbReference type="EMBL" id="CAJZCX010000010">
    <property type="protein sequence ID" value="CAG9479660.1"/>
    <property type="molecule type" value="Genomic_DNA"/>
</dbReference>
<dbReference type="GO" id="GO:0032543">
    <property type="term" value="P:mitochondrial translation"/>
    <property type="evidence" value="ECO:0007669"/>
    <property type="project" value="TreeGrafter"/>
</dbReference>
<dbReference type="Gene3D" id="3.90.740.10">
    <property type="entry name" value="Valyl/Leucyl/Isoleucyl-tRNA synthetase, editing domain"/>
    <property type="match status" value="1"/>
</dbReference>
<feature type="compositionally biased region" description="Gly residues" evidence="11">
    <location>
        <begin position="103"/>
        <end position="131"/>
    </location>
</feature>
<feature type="domain" description="Leucyl-tRNA synthetase editing" evidence="15">
    <location>
        <begin position="478"/>
        <end position="567"/>
    </location>
</feature>
<evidence type="ECO:0000256" key="2">
    <source>
        <dbReference type="ARBA" id="ARBA00013164"/>
    </source>
</evidence>
<dbReference type="PANTHER" id="PTHR43740:SF2">
    <property type="entry name" value="LEUCINE--TRNA LIGASE, MITOCHONDRIAL"/>
    <property type="match status" value="1"/>
</dbReference>
<dbReference type="GO" id="GO:0005524">
    <property type="term" value="F:ATP binding"/>
    <property type="evidence" value="ECO:0007669"/>
    <property type="project" value="UniProtKB-KW"/>
</dbReference>
<evidence type="ECO:0000256" key="6">
    <source>
        <dbReference type="ARBA" id="ARBA00022917"/>
    </source>
</evidence>
<feature type="region of interest" description="Disordered" evidence="11">
    <location>
        <begin position="635"/>
        <end position="661"/>
    </location>
</feature>
<evidence type="ECO:0000259" key="14">
    <source>
        <dbReference type="Pfam" id="PF08264"/>
    </source>
</evidence>
<organism evidence="16 17">
    <name type="scientific">Plasmodium vivax</name>
    <name type="common">malaria parasite P. vivax</name>
    <dbReference type="NCBI Taxonomy" id="5855"/>
    <lineage>
        <taxon>Eukaryota</taxon>
        <taxon>Sar</taxon>
        <taxon>Alveolata</taxon>
        <taxon>Apicomplexa</taxon>
        <taxon>Aconoidasida</taxon>
        <taxon>Haemosporida</taxon>
        <taxon>Plasmodiidae</taxon>
        <taxon>Plasmodium</taxon>
        <taxon>Plasmodium (Plasmodium)</taxon>
    </lineage>
</organism>
<evidence type="ECO:0000259" key="13">
    <source>
        <dbReference type="Pfam" id="PF00133"/>
    </source>
</evidence>
<dbReference type="PROSITE" id="PS00178">
    <property type="entry name" value="AA_TRNA_LIGASE_I"/>
    <property type="match status" value="1"/>
</dbReference>
<name>A0A8S4HB16_PLAVI</name>
<feature type="domain" description="Methionyl/Valyl/Leucyl/Isoleucyl-tRNA synthetase anticodon-binding" evidence="14">
    <location>
        <begin position="1110"/>
        <end position="1183"/>
    </location>
</feature>
<comment type="similarity">
    <text evidence="1 10">Belongs to the class-I aminoacyl-tRNA synthetase family.</text>
</comment>
<feature type="region of interest" description="Disordered" evidence="11">
    <location>
        <begin position="1239"/>
        <end position="1290"/>
    </location>
</feature>
<keyword evidence="4 10" id="KW-0547">Nucleotide-binding</keyword>
<evidence type="ECO:0000256" key="5">
    <source>
        <dbReference type="ARBA" id="ARBA00022840"/>
    </source>
</evidence>
<dbReference type="PRINTS" id="PR00985">
    <property type="entry name" value="TRNASYNTHLEU"/>
</dbReference>
<keyword evidence="12" id="KW-0732">Signal</keyword>
<comment type="caution">
    <text evidence="16">The sequence shown here is derived from an EMBL/GenBank/DDBJ whole genome shotgun (WGS) entry which is preliminary data.</text>
</comment>
<dbReference type="Pfam" id="PF08264">
    <property type="entry name" value="Anticodon_1"/>
    <property type="match status" value="1"/>
</dbReference>
<dbReference type="VEuPathDB" id="PlasmoDB:PVPAM_050013700"/>
<feature type="region of interest" description="Disordered" evidence="11">
    <location>
        <begin position="103"/>
        <end position="146"/>
    </location>
</feature>
<evidence type="ECO:0000313" key="17">
    <source>
        <dbReference type="Proteomes" id="UP000779233"/>
    </source>
</evidence>
<dbReference type="InterPro" id="IPR014729">
    <property type="entry name" value="Rossmann-like_a/b/a_fold"/>
</dbReference>
<sequence length="1316" mass="150919">MPFSWTLTLVSCYLLVCETARHVFAVRSVRGGVRSGHGGVRSTHDSCALSFLQPSGRDSGRGRREGKLGAYDFRAIERKWQVVWNSKRLLDRDFARFNRRAGGGSVAGGDGSSVGEGGVAGGDGSGEGEGGISSRLSGEPKLDRGGKPARRKFYVLDMFPYPSAQGLHMGHILCFTITDVLAKFKRMTNHCVFHPIGWDSFGLPCDRMSMRLKVDPRKIIQKNILNFKKQLLKMGFLFNWENEINTSDGGFYKWTQWIIIQMYLRGLGYKKMSYVNWSNEINCVMSNDEMKNEANLEGLKVTKRKLLQWYLKITKYANRLIEDLKDIDWPQKIKQMQINWIGKRRGIILKARVIPTGEWAAGDLLRIPSDCITPHVCYHSIYANDGVTLLLNYLYRQGGGSYDFFASFVRTSNEKHPILEGDSQMERLIYDEDAVQDVLRAIKPRAIKPRASILGLPPNGREKKHLLSFTTDGEEKEEDLYVKIFLNEKEAIFQGDKLLVSVNHPNIHQIVNGNESLLAFVSEAVRQNDTERLKNERILFTGSVIYNPIIGKYIPIYVCSYVLENNGHLLFVKRGRREQVGETSKGEEVLHKLLSASKYSKGCSVYNLRDWLFSRQRYWGEPFPFLFPVGGTQQEHPNGEQIPTVSNKQKEHPNGETTPLCSSPPRDIYIDDVPVHLPKFHKRIYELGSSRHSEGSPSVLSRFKKWAFQRRENNLYKRECDIMPQWAGSSWYFLRYLDSKNSNCIFNKERANFWMPVDLYVGGSEHAVLHLLYARFFHKFLYDLKLVSHKEPFQRLFNQGLLLSATSFFAYTTLEGELVSYATVRGEAAEGPPQGGSTKSTHGKDAPPGGSGQLGKEGQQSVSDQPPLPDQLNCTTEKALRGTGPTAQGKKYTKRQIPEELVVQREGRYFLKEAPHVEVKANYEKMSKSKGNTVNPNDIVKKYGSDCLRLYILFLGPIDQNKKWDLKGIKGTYKFLNNLYSLFVEDVKGASPLGGEKIPQECNATIEVNSGVPPNGGHNFVETHREQSNDHIICTKCRRKKRNKQMILQFEMMKSGGGSQHEAEFNRGRQREALKRSINSLCSEDHSLKQLSDVIVKKRGSEIEREKKERANYYIHKITRCLNSMKLNTAVSFFMTFFNEIKKWDYIPLKIFLIFVKLLFPFCPHISEEFWFFYLKKYKPERKQICYFCNSSLMYFSRWPSLFRLEAPLVGRLSIRLNNRHVAFMEVERRNGLGELPSLESYQHSERPPNEEPAERPPNEEPAERPTSEEPAERSQGIIREATNRIKDRIEREKKRGKRLVNVLYIPNRVVNFVLK</sequence>
<dbReference type="InterPro" id="IPR009008">
    <property type="entry name" value="Val/Leu/Ile-tRNA-synth_edit"/>
</dbReference>
<feature type="domain" description="Aminoacyl-tRNA synthetase class Ia" evidence="13">
    <location>
        <begin position="924"/>
        <end position="962"/>
    </location>
</feature>
<dbReference type="Pfam" id="PF00133">
    <property type="entry name" value="tRNA-synt_1"/>
    <property type="match status" value="2"/>
</dbReference>
<keyword evidence="7 10" id="KW-0030">Aminoacyl-tRNA synthetase</keyword>
<feature type="chain" id="PRO_5035763772" description="leucine--tRNA ligase" evidence="12">
    <location>
        <begin position="26"/>
        <end position="1316"/>
    </location>
</feature>
<protein>
    <recommendedName>
        <fullName evidence="2">leucine--tRNA ligase</fullName>
        <ecNumber evidence="2">6.1.1.4</ecNumber>
    </recommendedName>
    <alternativeName>
        <fullName evidence="8">Leucyl-tRNA synthetase</fullName>
    </alternativeName>
</protein>
<evidence type="ECO:0000256" key="10">
    <source>
        <dbReference type="RuleBase" id="RU363035"/>
    </source>
</evidence>
<dbReference type="GO" id="GO:0004823">
    <property type="term" value="F:leucine-tRNA ligase activity"/>
    <property type="evidence" value="ECO:0007669"/>
    <property type="project" value="UniProtKB-EC"/>
</dbReference>
<evidence type="ECO:0000256" key="8">
    <source>
        <dbReference type="ARBA" id="ARBA00030520"/>
    </source>
</evidence>
<proteinExistence type="inferred from homology"/>
<keyword evidence="3 10" id="KW-0436">Ligase</keyword>
<evidence type="ECO:0000313" key="16">
    <source>
        <dbReference type="EMBL" id="CAG9479660.1"/>
    </source>
</evidence>
<evidence type="ECO:0000256" key="12">
    <source>
        <dbReference type="SAM" id="SignalP"/>
    </source>
</evidence>
<dbReference type="InterPro" id="IPR025709">
    <property type="entry name" value="Leu_tRNA-synth_edit"/>
</dbReference>
<evidence type="ECO:0000259" key="15">
    <source>
        <dbReference type="Pfam" id="PF13603"/>
    </source>
</evidence>
<dbReference type="Pfam" id="PF13603">
    <property type="entry name" value="tRNA-synt_1_2"/>
    <property type="match status" value="1"/>
</dbReference>
<evidence type="ECO:0000256" key="4">
    <source>
        <dbReference type="ARBA" id="ARBA00022741"/>
    </source>
</evidence>
<dbReference type="SUPFAM" id="SSF52374">
    <property type="entry name" value="Nucleotidylyl transferase"/>
    <property type="match status" value="1"/>
</dbReference>
<dbReference type="EC" id="6.1.1.4" evidence="2"/>
<dbReference type="GO" id="GO:0002161">
    <property type="term" value="F:aminoacyl-tRNA deacylase activity"/>
    <property type="evidence" value="ECO:0007669"/>
    <property type="project" value="InterPro"/>
</dbReference>